<name>A0ACB9AP53_9ASTR</name>
<dbReference type="EMBL" id="CM042041">
    <property type="protein sequence ID" value="KAI3711613.1"/>
    <property type="molecule type" value="Genomic_DNA"/>
</dbReference>
<evidence type="ECO:0000313" key="2">
    <source>
        <dbReference type="Proteomes" id="UP001056120"/>
    </source>
</evidence>
<comment type="caution">
    <text evidence="1">The sequence shown here is derived from an EMBL/GenBank/DDBJ whole genome shotgun (WGS) entry which is preliminary data.</text>
</comment>
<protein>
    <submittedName>
        <fullName evidence="1">Uncharacterized protein</fullName>
    </submittedName>
</protein>
<evidence type="ECO:0000313" key="1">
    <source>
        <dbReference type="EMBL" id="KAI3711613.1"/>
    </source>
</evidence>
<sequence>MSLYFKPNHSTLQDYYSSLDGSGLLCVRNYHAGPSYSSRGYEHRPERDLLMQILIMILQSATDGYYIRMKKRKKMNMTSQSQKMMIVERISFFFVVIYCTSLSWSADNSAYQ</sequence>
<reference evidence="1 2" key="2">
    <citation type="journal article" date="2022" name="Mol. Ecol. Resour.">
        <title>The genomes of chicory, endive, great burdock and yacon provide insights into Asteraceae paleo-polyploidization history and plant inulin production.</title>
        <authorList>
            <person name="Fan W."/>
            <person name="Wang S."/>
            <person name="Wang H."/>
            <person name="Wang A."/>
            <person name="Jiang F."/>
            <person name="Liu H."/>
            <person name="Zhao H."/>
            <person name="Xu D."/>
            <person name="Zhang Y."/>
        </authorList>
    </citation>
    <scope>NUCLEOTIDE SEQUENCE [LARGE SCALE GENOMIC DNA]</scope>
    <source>
        <strain evidence="2">cv. Yunnan</strain>
        <tissue evidence="1">Leaves</tissue>
    </source>
</reference>
<proteinExistence type="predicted"/>
<organism evidence="1 2">
    <name type="scientific">Smallanthus sonchifolius</name>
    <dbReference type="NCBI Taxonomy" id="185202"/>
    <lineage>
        <taxon>Eukaryota</taxon>
        <taxon>Viridiplantae</taxon>
        <taxon>Streptophyta</taxon>
        <taxon>Embryophyta</taxon>
        <taxon>Tracheophyta</taxon>
        <taxon>Spermatophyta</taxon>
        <taxon>Magnoliopsida</taxon>
        <taxon>eudicotyledons</taxon>
        <taxon>Gunneridae</taxon>
        <taxon>Pentapetalae</taxon>
        <taxon>asterids</taxon>
        <taxon>campanulids</taxon>
        <taxon>Asterales</taxon>
        <taxon>Asteraceae</taxon>
        <taxon>Asteroideae</taxon>
        <taxon>Heliantheae alliance</taxon>
        <taxon>Millerieae</taxon>
        <taxon>Smallanthus</taxon>
    </lineage>
</organism>
<keyword evidence="2" id="KW-1185">Reference proteome</keyword>
<dbReference type="Proteomes" id="UP001056120">
    <property type="component" value="Linkage Group LG24"/>
</dbReference>
<reference evidence="2" key="1">
    <citation type="journal article" date="2022" name="Mol. Ecol. Resour.">
        <title>The genomes of chicory, endive, great burdock and yacon provide insights into Asteraceae palaeo-polyploidization history and plant inulin production.</title>
        <authorList>
            <person name="Fan W."/>
            <person name="Wang S."/>
            <person name="Wang H."/>
            <person name="Wang A."/>
            <person name="Jiang F."/>
            <person name="Liu H."/>
            <person name="Zhao H."/>
            <person name="Xu D."/>
            <person name="Zhang Y."/>
        </authorList>
    </citation>
    <scope>NUCLEOTIDE SEQUENCE [LARGE SCALE GENOMIC DNA]</scope>
    <source>
        <strain evidence="2">cv. Yunnan</strain>
    </source>
</reference>
<accession>A0ACB9AP53</accession>
<gene>
    <name evidence="1" type="ORF">L1987_70152</name>
</gene>